<dbReference type="STRING" id="4781.A0A0P1AWR4"/>
<evidence type="ECO:0000313" key="4">
    <source>
        <dbReference type="Proteomes" id="UP000054928"/>
    </source>
</evidence>
<evidence type="ECO:0000256" key="1">
    <source>
        <dbReference type="SAM" id="Coils"/>
    </source>
</evidence>
<keyword evidence="4" id="KW-1185">Reference proteome</keyword>
<dbReference type="RefSeq" id="XP_024582287.1">
    <property type="nucleotide sequence ID" value="XM_024716716.1"/>
</dbReference>
<organism evidence="3 4">
    <name type="scientific">Plasmopara halstedii</name>
    <name type="common">Downy mildew of sunflower</name>
    <dbReference type="NCBI Taxonomy" id="4781"/>
    <lineage>
        <taxon>Eukaryota</taxon>
        <taxon>Sar</taxon>
        <taxon>Stramenopiles</taxon>
        <taxon>Oomycota</taxon>
        <taxon>Peronosporomycetes</taxon>
        <taxon>Peronosporales</taxon>
        <taxon>Peronosporaceae</taxon>
        <taxon>Plasmopara</taxon>
    </lineage>
</organism>
<sequence>MFLRGASAMALAPGPSTPRRRHRNTSVASVHLRRVFAKSAADSLLPSSSNQKAGVDGRERCRAHLKEPQLLCFQPQYQEQLESKLTIASLQENLSALVSFNKREKALSASLKDEVARLTEELAKLKETHEANKKEEMISNAILEIKSECDSDKHFLPDISSGVLAAGSQSTLQQMESNQSKMLSLEGRCQHMTENNKKLLATIEQLKKTQTETNLQLDELRQRNVHLLIDAESMNSTISSQAEIICDLRSTVEKLSHDMKHVGNLHNTLVRCQRELDAVKEREKQLQEKHEQLQMSAREEYEVLMSKFLVTQQRLSKIDSTTDQDSVSEIEIKSLQQEKKVLQIDLEAMTSRCNDSQAQVDKLKKASKVLIQMKKLMKTEKNDVEALLALTRQKFEISLERQRKTEKLNASQKEFYNLFEARNEEVTTLIQKVMQLEDCIEERELRQREIVDDFHRVNAELQGLKQLSQDDTVQALQMARQKAGSYEALTLLNEEKKGLEDQVRLLQERLEAERVICHEEKEAKTQLREMLDTRDSVIEELKKENAALLEQMRYSPKIENPSQK</sequence>
<feature type="region of interest" description="Disordered" evidence="2">
    <location>
        <begin position="1"/>
        <end position="23"/>
    </location>
</feature>
<dbReference type="EMBL" id="CCYD01001864">
    <property type="protein sequence ID" value="CEG45918.1"/>
    <property type="molecule type" value="Genomic_DNA"/>
</dbReference>
<feature type="coiled-coil region" evidence="1">
    <location>
        <begin position="189"/>
        <end position="223"/>
    </location>
</feature>
<dbReference type="OrthoDB" id="6105938at2759"/>
<feature type="coiled-coil region" evidence="1">
    <location>
        <begin position="269"/>
        <end position="299"/>
    </location>
</feature>
<proteinExistence type="predicted"/>
<dbReference type="GeneID" id="36397306"/>
<evidence type="ECO:0000313" key="3">
    <source>
        <dbReference type="EMBL" id="CEG45918.1"/>
    </source>
</evidence>
<dbReference type="AlphaFoldDB" id="A0A0P1AWR4"/>
<accession>A0A0P1AWR4</accession>
<dbReference type="Proteomes" id="UP000054928">
    <property type="component" value="Unassembled WGS sequence"/>
</dbReference>
<protein>
    <submittedName>
        <fullName evidence="3">Uncharacterized protein</fullName>
    </submittedName>
</protein>
<keyword evidence="1" id="KW-0175">Coiled coil</keyword>
<name>A0A0P1AWR4_PLAHL</name>
<evidence type="ECO:0000256" key="2">
    <source>
        <dbReference type="SAM" id="MobiDB-lite"/>
    </source>
</evidence>
<feature type="coiled-coil region" evidence="1">
    <location>
        <begin position="332"/>
        <end position="366"/>
    </location>
</feature>
<reference evidence="4" key="1">
    <citation type="submission" date="2014-09" db="EMBL/GenBank/DDBJ databases">
        <authorList>
            <person name="Sharma Rahul"/>
            <person name="Thines Marco"/>
        </authorList>
    </citation>
    <scope>NUCLEOTIDE SEQUENCE [LARGE SCALE GENOMIC DNA]</scope>
</reference>
<feature type="coiled-coil region" evidence="1">
    <location>
        <begin position="101"/>
        <end position="135"/>
    </location>
</feature>
<feature type="coiled-coil region" evidence="1">
    <location>
        <begin position="489"/>
        <end position="551"/>
    </location>
</feature>